<evidence type="ECO:0000256" key="6">
    <source>
        <dbReference type="ARBA" id="ARBA00023136"/>
    </source>
</evidence>
<feature type="transmembrane region" description="Helical" evidence="8">
    <location>
        <begin position="287"/>
        <end position="308"/>
    </location>
</feature>
<dbReference type="GO" id="GO:0035725">
    <property type="term" value="P:sodium ion transmembrane transport"/>
    <property type="evidence" value="ECO:0007669"/>
    <property type="project" value="TreeGrafter"/>
</dbReference>
<feature type="transmembrane region" description="Helical" evidence="8">
    <location>
        <begin position="550"/>
        <end position="572"/>
    </location>
</feature>
<comment type="similarity">
    <text evidence="2">Belongs to the sodium:neurotransmitter symporter (SNF) (TC 2.A.22) family.</text>
</comment>
<dbReference type="GO" id="GO:0005886">
    <property type="term" value="C:plasma membrane"/>
    <property type="evidence" value="ECO:0007669"/>
    <property type="project" value="TreeGrafter"/>
</dbReference>
<evidence type="ECO:0000256" key="4">
    <source>
        <dbReference type="ARBA" id="ARBA00022692"/>
    </source>
</evidence>
<organism evidence="9 10">
    <name type="scientific">Macrostomum lignano</name>
    <dbReference type="NCBI Taxonomy" id="282301"/>
    <lineage>
        <taxon>Eukaryota</taxon>
        <taxon>Metazoa</taxon>
        <taxon>Spiralia</taxon>
        <taxon>Lophotrochozoa</taxon>
        <taxon>Platyhelminthes</taxon>
        <taxon>Rhabditophora</taxon>
        <taxon>Macrostomorpha</taxon>
        <taxon>Macrostomida</taxon>
        <taxon>Macrostomidae</taxon>
        <taxon>Macrostomum</taxon>
    </lineage>
</organism>
<evidence type="ECO:0000313" key="10">
    <source>
        <dbReference type="WBParaSite" id="maker-uti_cns_0002507-snap-gene-0.10-mRNA-1"/>
    </source>
</evidence>
<dbReference type="InterPro" id="IPR037272">
    <property type="entry name" value="SNS_sf"/>
</dbReference>
<evidence type="ECO:0000313" key="9">
    <source>
        <dbReference type="Proteomes" id="UP000095280"/>
    </source>
</evidence>
<feature type="transmembrane region" description="Helical" evidence="8">
    <location>
        <begin position="439"/>
        <end position="459"/>
    </location>
</feature>
<proteinExistence type="inferred from homology"/>
<feature type="transmembrane region" description="Helical" evidence="8">
    <location>
        <begin position="180"/>
        <end position="200"/>
    </location>
</feature>
<dbReference type="GO" id="GO:0006865">
    <property type="term" value="P:amino acid transport"/>
    <property type="evidence" value="ECO:0007669"/>
    <property type="project" value="TreeGrafter"/>
</dbReference>
<dbReference type="Proteomes" id="UP000095280">
    <property type="component" value="Unplaced"/>
</dbReference>
<reference evidence="10" key="1">
    <citation type="submission" date="2016-11" db="UniProtKB">
        <authorList>
            <consortium name="WormBaseParasite"/>
        </authorList>
    </citation>
    <scope>IDENTIFICATION</scope>
</reference>
<sequence length="642" mass="71496">GSKAAAFAMAENCHLTEVVAAHAANRGSDKKRQQPPAREFWPGQLGFLLTVMGYNIGLGNVLRFPYLVMKNGGGAFLIPYFVFLVTIGIPLFMLELPLGQYSGKSAVNFFKSFCPLLTGSRRIRANICLMTGIRMTIFWDIVWRGVLPILLLALFVFTIMGYRSPNYGNYDYPKPAAACGWLFASCSVVPLPVFVLYTIITERRKMPVHVESKTAAFAMAENCHLTEVVTADAADRGSDKKRQQPPAREFWPGQLGFLLTVMGYNIGLGNVLRFPYLVMKNGGGAFLIPYFVFLVTIGIPLFMLELPLGQYSGKSAVNFFKSFCPLLTGIGWCNVVMCFFFNIYYLVLMSWICFYLVHSFFNPLPWSGCDPAWGNGSSCFWTNLTAANSSEDYATDMDIDLLRSENCSAFAADRRSPTELFFERNLLGLTSGIHDLGEIRWELVVCLVVSWICVYLCLIKGVQSLGKVVYVTALGPYLFLLVLLVRGLTLPGGWHGILYYLTPDWERLATPAPWVEAAQQIFWSLGPTWGCTICMASHNRFRNNIYRDSLLLPLMCALTSFFAGFVTFSFVGDLAVRTGRPVPCVLKAGLSLAFVVYLTAFDSLPLPQLWAVVFFVLLILLALDSSVSTFEANRILYNAKTA</sequence>
<feature type="transmembrane region" description="Helical" evidence="8">
    <location>
        <begin position="250"/>
        <end position="267"/>
    </location>
</feature>
<feature type="transmembrane region" description="Helical" evidence="8">
    <location>
        <begin position="141"/>
        <end position="160"/>
    </location>
</feature>
<name>A0A1I8GMQ4_9PLAT</name>
<dbReference type="PANTHER" id="PTHR11616">
    <property type="entry name" value="SODIUM/CHLORIDE DEPENDENT TRANSPORTER"/>
    <property type="match status" value="1"/>
</dbReference>
<evidence type="ECO:0000256" key="7">
    <source>
        <dbReference type="ARBA" id="ARBA00023180"/>
    </source>
</evidence>
<feature type="transmembrane region" description="Helical" evidence="8">
    <location>
        <begin position="584"/>
        <end position="601"/>
    </location>
</feature>
<dbReference type="PROSITE" id="PS50267">
    <property type="entry name" value="NA_NEUROTRAN_SYMP_3"/>
    <property type="match status" value="3"/>
</dbReference>
<evidence type="ECO:0000256" key="3">
    <source>
        <dbReference type="ARBA" id="ARBA00022448"/>
    </source>
</evidence>
<feature type="transmembrane region" description="Helical" evidence="8">
    <location>
        <begin position="329"/>
        <end position="357"/>
    </location>
</feature>
<feature type="transmembrane region" description="Helical" evidence="8">
    <location>
        <begin position="74"/>
        <end position="94"/>
    </location>
</feature>
<dbReference type="PRINTS" id="PR00176">
    <property type="entry name" value="NANEUSMPORT"/>
</dbReference>
<keyword evidence="4 8" id="KW-0812">Transmembrane</keyword>
<comment type="subcellular location">
    <subcellularLocation>
        <location evidence="1">Membrane</location>
        <topology evidence="1">Multi-pass membrane protein</topology>
    </subcellularLocation>
</comment>
<dbReference type="WBParaSite" id="maker-uti_cns_0002507-snap-gene-0.10-mRNA-1">
    <property type="protein sequence ID" value="maker-uti_cns_0002507-snap-gene-0.10-mRNA-1"/>
    <property type="gene ID" value="maker-uti_cns_0002507-snap-gene-0.10"/>
</dbReference>
<feature type="transmembrane region" description="Helical" evidence="8">
    <location>
        <begin position="468"/>
        <end position="488"/>
    </location>
</feature>
<keyword evidence="7" id="KW-0325">Glycoprotein</keyword>
<dbReference type="AlphaFoldDB" id="A0A1I8GMQ4"/>
<keyword evidence="3" id="KW-0813">Transport</keyword>
<dbReference type="Pfam" id="PF00209">
    <property type="entry name" value="SNF"/>
    <property type="match status" value="2"/>
</dbReference>
<feature type="transmembrane region" description="Helical" evidence="8">
    <location>
        <begin position="607"/>
        <end position="627"/>
    </location>
</feature>
<evidence type="ECO:0000256" key="1">
    <source>
        <dbReference type="ARBA" id="ARBA00004141"/>
    </source>
</evidence>
<keyword evidence="6 8" id="KW-0472">Membrane</keyword>
<keyword evidence="5 8" id="KW-1133">Transmembrane helix</keyword>
<evidence type="ECO:0000256" key="5">
    <source>
        <dbReference type="ARBA" id="ARBA00022989"/>
    </source>
</evidence>
<feature type="transmembrane region" description="Helical" evidence="8">
    <location>
        <begin position="40"/>
        <end position="62"/>
    </location>
</feature>
<protein>
    <submittedName>
        <fullName evidence="10">Transporter</fullName>
    </submittedName>
</protein>
<evidence type="ECO:0000256" key="8">
    <source>
        <dbReference type="SAM" id="Phobius"/>
    </source>
</evidence>
<keyword evidence="9" id="KW-1185">Reference proteome</keyword>
<accession>A0A1I8GMQ4</accession>
<evidence type="ECO:0000256" key="2">
    <source>
        <dbReference type="ARBA" id="ARBA00006459"/>
    </source>
</evidence>
<dbReference type="PANTHER" id="PTHR11616:SF321">
    <property type="entry name" value="SODIUM-DEPENDENT NUTRIENT AMINO ACID TRANSPORTER 1-RELATED"/>
    <property type="match status" value="1"/>
</dbReference>
<dbReference type="SUPFAM" id="SSF161070">
    <property type="entry name" value="SNF-like"/>
    <property type="match status" value="3"/>
</dbReference>
<dbReference type="InterPro" id="IPR000175">
    <property type="entry name" value="Na/ntran_symport"/>
</dbReference>